<organism evidence="1 2">
    <name type="scientific">Chryseobacterium suipulveris</name>
    <dbReference type="NCBI Taxonomy" id="2929800"/>
    <lineage>
        <taxon>Bacteria</taxon>
        <taxon>Pseudomonadati</taxon>
        <taxon>Bacteroidota</taxon>
        <taxon>Flavobacteriia</taxon>
        <taxon>Flavobacteriales</taxon>
        <taxon>Weeksellaceae</taxon>
        <taxon>Chryseobacterium group</taxon>
        <taxon>Chryseobacterium</taxon>
    </lineage>
</organism>
<evidence type="ECO:0000313" key="1">
    <source>
        <dbReference type="EMBL" id="UOE39768.1"/>
    </source>
</evidence>
<keyword evidence="2" id="KW-1185">Reference proteome</keyword>
<sequence>MKTIFKIATATVIAASLVSCNRSEDPAPNNPPSSGVLPKKMVSTYSNYPNNPRTVTYTYDGNKISEINIFPQEDVSKIKYTYTGDNITKIEKFTGSNFSSYYISNLEYQNDKLVKVSSPSGYNETTFVHNPDGTVIQTYKYSSTSSSQQSKLYFTGGNMVKRENLDANGAVVQTINYSYDTAKNGMLKNVTGLTKVLSGFSAYDEGDTGVNALTGITDTGVASNNSTYTYEYNSDSFPTKRVRNRNNVTATAVISY</sequence>
<gene>
    <name evidence="1" type="ORF">MTP09_07485</name>
</gene>
<evidence type="ECO:0008006" key="3">
    <source>
        <dbReference type="Google" id="ProtNLM"/>
    </source>
</evidence>
<evidence type="ECO:0000313" key="2">
    <source>
        <dbReference type="Proteomes" id="UP000831460"/>
    </source>
</evidence>
<dbReference type="RefSeq" id="WP_243547552.1">
    <property type="nucleotide sequence ID" value="NZ_CP094532.1"/>
</dbReference>
<dbReference type="PROSITE" id="PS51257">
    <property type="entry name" value="PROKAR_LIPOPROTEIN"/>
    <property type="match status" value="1"/>
</dbReference>
<name>A0ABY4BKQ5_9FLAO</name>
<protein>
    <recommendedName>
        <fullName evidence="3">DUF4595 domain-containing protein</fullName>
    </recommendedName>
</protein>
<accession>A0ABY4BKQ5</accession>
<reference evidence="1 2" key="1">
    <citation type="submission" date="2022-03" db="EMBL/GenBank/DDBJ databases">
        <title>Chryseobacterium sp. isolated from particulate matters in swine house.</title>
        <authorList>
            <person name="Won M."/>
            <person name="Kim S.-J."/>
            <person name="Kwon S.-W."/>
        </authorList>
    </citation>
    <scope>NUCLEOTIDE SEQUENCE [LARGE SCALE GENOMIC DNA]</scope>
    <source>
        <strain evidence="1 2">SC2-2</strain>
    </source>
</reference>
<dbReference type="EMBL" id="CP094532">
    <property type="protein sequence ID" value="UOE39768.1"/>
    <property type="molecule type" value="Genomic_DNA"/>
</dbReference>
<dbReference type="Proteomes" id="UP000831460">
    <property type="component" value="Chromosome"/>
</dbReference>
<proteinExistence type="predicted"/>